<dbReference type="OrthoDB" id="541556at2759"/>
<proteinExistence type="predicted"/>
<dbReference type="RefSeq" id="XP_016452962.1">
    <property type="nucleotide sequence ID" value="XM_016597476.1"/>
</dbReference>
<accession>A0A1S3YLT2</accession>
<feature type="transmembrane region" description="Helical" evidence="1">
    <location>
        <begin position="36"/>
        <end position="61"/>
    </location>
</feature>
<keyword evidence="1" id="KW-1133">Transmembrane helix</keyword>
<gene>
    <name evidence="2" type="primary">LOC107777455</name>
</gene>
<dbReference type="AlphaFoldDB" id="A0A1S3YLT2"/>
<name>A0A1S3YLT2_TOBAC</name>
<dbReference type="PANTHER" id="PTHR36026">
    <property type="entry name" value="OS05G0542100 PROTEIN"/>
    <property type="match status" value="1"/>
</dbReference>
<sequence>MEEALTWWNEHLLGGRSTWPWWEHFEWTLLDFHSHLLFLFDCELVCFIFLAISGLFLPAVVRPILDSFESSKQVPQPALSDVVAGMTGKK</sequence>
<keyword evidence="1" id="KW-0812">Transmembrane</keyword>
<dbReference type="PaxDb" id="4097-A0A1S3YLT2"/>
<organism evidence="2">
    <name type="scientific">Nicotiana tabacum</name>
    <name type="common">Common tobacco</name>
    <dbReference type="NCBI Taxonomy" id="4097"/>
    <lineage>
        <taxon>Eukaryota</taxon>
        <taxon>Viridiplantae</taxon>
        <taxon>Streptophyta</taxon>
        <taxon>Embryophyta</taxon>
        <taxon>Tracheophyta</taxon>
        <taxon>Spermatophyta</taxon>
        <taxon>Magnoliopsida</taxon>
        <taxon>eudicotyledons</taxon>
        <taxon>Gunneridae</taxon>
        <taxon>Pentapetalae</taxon>
        <taxon>asterids</taxon>
        <taxon>lamiids</taxon>
        <taxon>Solanales</taxon>
        <taxon>Solanaceae</taxon>
        <taxon>Nicotianoideae</taxon>
        <taxon>Nicotianeae</taxon>
        <taxon>Nicotiana</taxon>
    </lineage>
</organism>
<evidence type="ECO:0000313" key="2">
    <source>
        <dbReference type="RefSeq" id="XP_016452962.1"/>
    </source>
</evidence>
<evidence type="ECO:0000256" key="1">
    <source>
        <dbReference type="SAM" id="Phobius"/>
    </source>
</evidence>
<dbReference type="KEGG" id="nta:107777455"/>
<reference evidence="2" key="1">
    <citation type="submission" date="2025-08" db="UniProtKB">
        <authorList>
            <consortium name="RefSeq"/>
        </authorList>
    </citation>
    <scope>IDENTIFICATION</scope>
</reference>
<keyword evidence="1" id="KW-0472">Membrane</keyword>
<dbReference type="STRING" id="4097.A0A1S3YLT2"/>
<protein>
    <submittedName>
        <fullName evidence="2">Uncharacterized protein</fullName>
    </submittedName>
</protein>
<dbReference type="PANTHER" id="PTHR36026:SF1">
    <property type="entry name" value="OS05G0542100 PROTEIN"/>
    <property type="match status" value="1"/>
</dbReference>